<dbReference type="SMART" id="SM00387">
    <property type="entry name" value="HATPase_c"/>
    <property type="match status" value="1"/>
</dbReference>
<keyword evidence="7" id="KW-0812">Transmembrane</keyword>
<evidence type="ECO:0000256" key="1">
    <source>
        <dbReference type="ARBA" id="ARBA00000085"/>
    </source>
</evidence>
<keyword evidence="7" id="KW-1133">Transmembrane helix</keyword>
<evidence type="ECO:0000256" key="2">
    <source>
        <dbReference type="ARBA" id="ARBA00004370"/>
    </source>
</evidence>
<sequence>MLFAGVALGLVVAIGAALYQSSSEAQTLRQRLRATGQRLSLYAEMSHSSWSYLERLLVARRAKQDTRQLLQEHEQIIRADFEQLRQGVLDEQLWVDVKSSPDELLQLETLAQARLQWARQVEEVVRPLDGQGPAPEAWWSLLAMYERQVYPQLAKAKGTQDEKMRRLQVLMNTSLERSQRLGRIIPLGASVLLGLLTVLILVPLHRELRKLRAGAERIGQGDFTVELPVGRKDELGALAQAFNRMTQELRGTLQQREQVMKAEAEAAERELRHHAEVAASDIRRYNTLLEQMVRTRTAELESSNAQLANSLRQLQAMQAQLMFTDRLAAMGRLAAGVGHEINNPLVYVITNINYLRTELARTDAPPSDEERKELLQAVEEAREGAERVRLIVQDLKTLSRPDDASNGTADLVAVVRSAAKIAAHEIRRRARLVEDFESVALVRGNAARLGQVFLNLLINAAHAIPEGKVEQNEIRVVARQESSERIIVEVRDTGCGIPAENLERIFDPFFTTKPSGQGTGLGLSLCHNIITALGGTITVESQLDQGTTFRVSLPAVKAERQARG</sequence>
<reference evidence="10 11" key="1">
    <citation type="submission" date="2023-12" db="EMBL/GenBank/DDBJ databases">
        <title>the genome sequence of Hyalangium sp. s54d21.</title>
        <authorList>
            <person name="Zhang X."/>
        </authorList>
    </citation>
    <scope>NUCLEOTIDE SEQUENCE [LARGE SCALE GENOMIC DNA]</scope>
    <source>
        <strain evidence="11">s54d21</strain>
    </source>
</reference>
<dbReference type="PRINTS" id="PR00344">
    <property type="entry name" value="BCTRLSENSOR"/>
</dbReference>
<dbReference type="EC" id="2.7.13.3" evidence="3"/>
<evidence type="ECO:0000313" key="11">
    <source>
        <dbReference type="Proteomes" id="UP001291309"/>
    </source>
</evidence>
<dbReference type="SUPFAM" id="SSF55874">
    <property type="entry name" value="ATPase domain of HSP90 chaperone/DNA topoisomerase II/histidine kinase"/>
    <property type="match status" value="1"/>
</dbReference>
<evidence type="ECO:0000259" key="9">
    <source>
        <dbReference type="PROSITE" id="PS50885"/>
    </source>
</evidence>
<evidence type="ECO:0000256" key="6">
    <source>
        <dbReference type="ARBA" id="ARBA00022777"/>
    </source>
</evidence>
<comment type="catalytic activity">
    <reaction evidence="1">
        <text>ATP + protein L-histidine = ADP + protein N-phospho-L-histidine.</text>
        <dbReference type="EC" id="2.7.13.3"/>
    </reaction>
</comment>
<dbReference type="Pfam" id="PF00512">
    <property type="entry name" value="HisKA"/>
    <property type="match status" value="1"/>
</dbReference>
<feature type="transmembrane region" description="Helical" evidence="7">
    <location>
        <begin position="184"/>
        <end position="204"/>
    </location>
</feature>
<keyword evidence="10" id="KW-0547">Nucleotide-binding</keyword>
<dbReference type="PANTHER" id="PTHR43065:SF50">
    <property type="entry name" value="HISTIDINE KINASE"/>
    <property type="match status" value="1"/>
</dbReference>
<keyword evidence="11" id="KW-1185">Reference proteome</keyword>
<dbReference type="SMART" id="SM00388">
    <property type="entry name" value="HisKA"/>
    <property type="match status" value="1"/>
</dbReference>
<dbReference type="InterPro" id="IPR003660">
    <property type="entry name" value="HAMP_dom"/>
</dbReference>
<comment type="caution">
    <text evidence="10">The sequence shown here is derived from an EMBL/GenBank/DDBJ whole genome shotgun (WGS) entry which is preliminary data.</text>
</comment>
<evidence type="ECO:0000256" key="7">
    <source>
        <dbReference type="SAM" id="Phobius"/>
    </source>
</evidence>
<comment type="subcellular location">
    <subcellularLocation>
        <location evidence="2">Membrane</location>
    </subcellularLocation>
</comment>
<keyword evidence="5" id="KW-0808">Transferase</keyword>
<keyword evidence="10" id="KW-0067">ATP-binding</keyword>
<dbReference type="InterPro" id="IPR004358">
    <property type="entry name" value="Sig_transdc_His_kin-like_C"/>
</dbReference>
<dbReference type="InterPro" id="IPR036890">
    <property type="entry name" value="HATPase_C_sf"/>
</dbReference>
<dbReference type="Pfam" id="PF02518">
    <property type="entry name" value="HATPase_c"/>
    <property type="match status" value="1"/>
</dbReference>
<feature type="domain" description="HAMP" evidence="9">
    <location>
        <begin position="208"/>
        <end position="254"/>
    </location>
</feature>
<proteinExistence type="predicted"/>
<dbReference type="SUPFAM" id="SSF47384">
    <property type="entry name" value="Homodimeric domain of signal transducing histidine kinase"/>
    <property type="match status" value="1"/>
</dbReference>
<dbReference type="InterPro" id="IPR036097">
    <property type="entry name" value="HisK_dim/P_sf"/>
</dbReference>
<dbReference type="Proteomes" id="UP001291309">
    <property type="component" value="Unassembled WGS sequence"/>
</dbReference>
<dbReference type="Pfam" id="PF00672">
    <property type="entry name" value="HAMP"/>
    <property type="match status" value="1"/>
</dbReference>
<dbReference type="CDD" id="cd06225">
    <property type="entry name" value="HAMP"/>
    <property type="match status" value="1"/>
</dbReference>
<dbReference type="Gene3D" id="6.10.340.10">
    <property type="match status" value="1"/>
</dbReference>
<organism evidence="10 11">
    <name type="scientific">Hyalangium rubrum</name>
    <dbReference type="NCBI Taxonomy" id="3103134"/>
    <lineage>
        <taxon>Bacteria</taxon>
        <taxon>Pseudomonadati</taxon>
        <taxon>Myxococcota</taxon>
        <taxon>Myxococcia</taxon>
        <taxon>Myxococcales</taxon>
        <taxon>Cystobacterineae</taxon>
        <taxon>Archangiaceae</taxon>
        <taxon>Hyalangium</taxon>
    </lineage>
</organism>
<dbReference type="Gene3D" id="3.30.565.10">
    <property type="entry name" value="Histidine kinase-like ATPase, C-terminal domain"/>
    <property type="match status" value="1"/>
</dbReference>
<gene>
    <name evidence="10" type="ORF">SYV04_21215</name>
</gene>
<keyword evidence="6" id="KW-0418">Kinase</keyword>
<keyword evidence="4" id="KW-0597">Phosphoprotein</keyword>
<dbReference type="PANTHER" id="PTHR43065">
    <property type="entry name" value="SENSOR HISTIDINE KINASE"/>
    <property type="match status" value="1"/>
</dbReference>
<keyword evidence="7" id="KW-0472">Membrane</keyword>
<dbReference type="CDD" id="cd00082">
    <property type="entry name" value="HisKA"/>
    <property type="match status" value="1"/>
</dbReference>
<protein>
    <recommendedName>
        <fullName evidence="3">histidine kinase</fullName>
        <ecNumber evidence="3">2.7.13.3</ecNumber>
    </recommendedName>
</protein>
<dbReference type="RefSeq" id="WP_321547679.1">
    <property type="nucleotide sequence ID" value="NZ_JAXIVS010000007.1"/>
</dbReference>
<dbReference type="GO" id="GO:0005524">
    <property type="term" value="F:ATP binding"/>
    <property type="evidence" value="ECO:0007669"/>
    <property type="project" value="UniProtKB-KW"/>
</dbReference>
<dbReference type="SMART" id="SM00304">
    <property type="entry name" value="HAMP"/>
    <property type="match status" value="1"/>
</dbReference>
<dbReference type="InterPro" id="IPR003594">
    <property type="entry name" value="HATPase_dom"/>
</dbReference>
<dbReference type="PROSITE" id="PS50109">
    <property type="entry name" value="HIS_KIN"/>
    <property type="match status" value="1"/>
</dbReference>
<dbReference type="SUPFAM" id="SSF158472">
    <property type="entry name" value="HAMP domain-like"/>
    <property type="match status" value="1"/>
</dbReference>
<dbReference type="InterPro" id="IPR003661">
    <property type="entry name" value="HisK_dim/P_dom"/>
</dbReference>
<evidence type="ECO:0000256" key="3">
    <source>
        <dbReference type="ARBA" id="ARBA00012438"/>
    </source>
</evidence>
<evidence type="ECO:0000256" key="5">
    <source>
        <dbReference type="ARBA" id="ARBA00022679"/>
    </source>
</evidence>
<evidence type="ECO:0000256" key="4">
    <source>
        <dbReference type="ARBA" id="ARBA00022553"/>
    </source>
</evidence>
<dbReference type="EMBL" id="JAXIVS010000007">
    <property type="protein sequence ID" value="MDY7228952.1"/>
    <property type="molecule type" value="Genomic_DNA"/>
</dbReference>
<evidence type="ECO:0000313" key="10">
    <source>
        <dbReference type="EMBL" id="MDY7228952.1"/>
    </source>
</evidence>
<dbReference type="PROSITE" id="PS50885">
    <property type="entry name" value="HAMP"/>
    <property type="match status" value="1"/>
</dbReference>
<dbReference type="Gene3D" id="1.10.287.130">
    <property type="match status" value="1"/>
</dbReference>
<feature type="domain" description="Histidine kinase" evidence="8">
    <location>
        <begin position="336"/>
        <end position="557"/>
    </location>
</feature>
<name>A0ABU5H750_9BACT</name>
<accession>A0ABU5H750</accession>
<evidence type="ECO:0000259" key="8">
    <source>
        <dbReference type="PROSITE" id="PS50109"/>
    </source>
</evidence>
<dbReference type="InterPro" id="IPR005467">
    <property type="entry name" value="His_kinase_dom"/>
</dbReference>